<proteinExistence type="predicted"/>
<dbReference type="GO" id="GO:0061630">
    <property type="term" value="F:ubiquitin protein ligase activity"/>
    <property type="evidence" value="ECO:0007669"/>
    <property type="project" value="TreeGrafter"/>
</dbReference>
<dbReference type="GO" id="GO:0005634">
    <property type="term" value="C:nucleus"/>
    <property type="evidence" value="ECO:0007669"/>
    <property type="project" value="TreeGrafter"/>
</dbReference>
<feature type="region of interest" description="Disordered" evidence="1">
    <location>
        <begin position="1"/>
        <end position="20"/>
    </location>
</feature>
<dbReference type="GO" id="GO:0000209">
    <property type="term" value="P:protein polyubiquitination"/>
    <property type="evidence" value="ECO:0007669"/>
    <property type="project" value="TreeGrafter"/>
</dbReference>
<dbReference type="AlphaFoldDB" id="A0A8B7TLE6"/>
<dbReference type="PANTHER" id="PTHR45865">
    <property type="entry name" value="E3 UBIQUITIN-PROTEIN LIGASE SHPRH FAMILY MEMBER"/>
    <property type="match status" value="1"/>
</dbReference>
<organism evidence="2">
    <name type="scientific">Castor canadensis</name>
    <name type="common">American beaver</name>
    <dbReference type="NCBI Taxonomy" id="51338"/>
    <lineage>
        <taxon>Eukaryota</taxon>
        <taxon>Metazoa</taxon>
        <taxon>Chordata</taxon>
        <taxon>Craniata</taxon>
        <taxon>Vertebrata</taxon>
        <taxon>Euteleostomi</taxon>
        <taxon>Mammalia</taxon>
        <taxon>Eutheria</taxon>
        <taxon>Euarchontoglires</taxon>
        <taxon>Glires</taxon>
        <taxon>Rodentia</taxon>
        <taxon>Castorimorpha</taxon>
        <taxon>Castoridae</taxon>
        <taxon>Castor</taxon>
    </lineage>
</organism>
<gene>
    <name evidence="2" type="primary">LOC109676346</name>
</gene>
<name>A0A8B7TLE6_CASCN</name>
<dbReference type="RefSeq" id="XP_020008373.1">
    <property type="nucleotide sequence ID" value="XM_020152784.1"/>
</dbReference>
<dbReference type="GO" id="GO:0006974">
    <property type="term" value="P:DNA damage response"/>
    <property type="evidence" value="ECO:0007669"/>
    <property type="project" value="TreeGrafter"/>
</dbReference>
<dbReference type="InterPro" id="IPR052583">
    <property type="entry name" value="ATP-helicase/E3_Ub-Ligase"/>
</dbReference>
<dbReference type="PANTHER" id="PTHR45865:SF1">
    <property type="entry name" value="E3 UBIQUITIN-PROTEIN LIGASE SHPRH"/>
    <property type="match status" value="1"/>
</dbReference>
<protein>
    <submittedName>
        <fullName evidence="2">E3 ubiquitin-protein ligase SHPRH-like</fullName>
    </submittedName>
</protein>
<evidence type="ECO:0000256" key="1">
    <source>
        <dbReference type="SAM" id="MobiDB-lite"/>
    </source>
</evidence>
<dbReference type="OrthoDB" id="423559at2759"/>
<sequence>MSSRRKCAPPVKVDEEKQQQLRWNMHEDRRSELLTLTDDEQPCPGADSSPAHFILLDDSPQEKLARRPKKRCSEAVSFSEPTEKDETSAGVFSCLSVKLNVVISPYQFDNSWKAHLGELTLQLLPEQSLIENFSERSFTLMSSESSNQFLIYVHSESEDLEKQEKGIKESISFCDKGIRVESSFSGEMLEDLGWLQKKKRIKLYQRPEGNHIIKVGIYILEAGLAKLDFFSDANSRMKKFNQLMKRVMEKLYNFIIPDVLEDEEDSESETEGQDIDELYHFVRRTHQQEARPVQVDVQHPALTPVLRPYQREAVNWMLRQEHFRSAPAGGKCAMLKERCTNYKGCERKWGRGGAIIKKAH</sequence>
<accession>A0A8B7TLE6</accession>
<evidence type="ECO:0000313" key="2">
    <source>
        <dbReference type="RefSeq" id="XP_020008373.1"/>
    </source>
</evidence>
<dbReference type="KEGG" id="ccan:109676346"/>
<reference evidence="2" key="1">
    <citation type="submission" date="2025-08" db="UniProtKB">
        <authorList>
            <consortium name="RefSeq"/>
        </authorList>
    </citation>
    <scope>IDENTIFICATION</scope>
    <source>
        <tissue evidence="2">Leukocyte</tissue>
    </source>
</reference>